<dbReference type="RefSeq" id="WP_119932921.1">
    <property type="nucleotide sequence ID" value="NZ_JAAVUN010000013.1"/>
</dbReference>
<keyword evidence="3" id="KW-1185">Reference proteome</keyword>
<reference evidence="2 3" key="1">
    <citation type="submission" date="2020-02" db="EMBL/GenBank/DDBJ databases">
        <authorList>
            <person name="Sun Q."/>
        </authorList>
    </citation>
    <scope>NUCLEOTIDE SEQUENCE [LARGE SCALE GENOMIC DNA]</scope>
    <source>
        <strain evidence="2 3">YIM 13062</strain>
    </source>
</reference>
<dbReference type="AlphaFoldDB" id="A0A846TSS2"/>
<dbReference type="Gene3D" id="3.40.50.2000">
    <property type="entry name" value="Glycogen Phosphorylase B"/>
    <property type="match status" value="1"/>
</dbReference>
<name>A0A846TSS2_9MICC</name>
<protein>
    <recommendedName>
        <fullName evidence="1">Glycosyl transferase family 28 C-terminal domain-containing protein</fullName>
    </recommendedName>
</protein>
<sequence length="330" mass="35537">MIGFYAHHHGSGHMTRCRALAAELSVTHSTAILSSRDDAEVVLPLDAPASAGLTPAQLTAHGVLHWAPPGHRGLADRMAAIATWIQEHRPAAFHVDVSVEVAVLVRAMGVPVTVQAMPGHRPDAPHMLGYSLADAVIAAWPRWVPVPEHLAHVADRVHQVGGISRFPTGDLDLPPASSTRPRVVIMFGTGGTDSPEGYWDDVVTHLNLAGFDCIVIGGRTWVPDPRNLLERADVIITAAGQNSVADVAALGRRAVVVAQERPFQEQEATARILREAGLAVTADSVAGQVTPVRQWEHLVREALDLRPDWHRWETQGAVQRAAHVIREVAG</sequence>
<evidence type="ECO:0000313" key="3">
    <source>
        <dbReference type="Proteomes" id="UP000521379"/>
    </source>
</evidence>
<evidence type="ECO:0000259" key="1">
    <source>
        <dbReference type="Pfam" id="PF04101"/>
    </source>
</evidence>
<evidence type="ECO:0000313" key="2">
    <source>
        <dbReference type="EMBL" id="NKE09859.1"/>
    </source>
</evidence>
<dbReference type="SUPFAM" id="SSF53756">
    <property type="entry name" value="UDP-Glycosyltransferase/glycogen phosphorylase"/>
    <property type="match status" value="1"/>
</dbReference>
<dbReference type="EMBL" id="JAAVUN010000013">
    <property type="protein sequence ID" value="NKE09859.1"/>
    <property type="molecule type" value="Genomic_DNA"/>
</dbReference>
<accession>A0A846TSS2</accession>
<gene>
    <name evidence="2" type="ORF">GTW58_07905</name>
</gene>
<feature type="domain" description="Glycosyl transferase family 28 C-terminal" evidence="1">
    <location>
        <begin position="226"/>
        <end position="279"/>
    </location>
</feature>
<dbReference type="Proteomes" id="UP000521379">
    <property type="component" value="Unassembled WGS sequence"/>
</dbReference>
<dbReference type="Pfam" id="PF04101">
    <property type="entry name" value="Glyco_tran_28_C"/>
    <property type="match status" value="1"/>
</dbReference>
<comment type="caution">
    <text evidence="2">The sequence shown here is derived from an EMBL/GenBank/DDBJ whole genome shotgun (WGS) entry which is preliminary data.</text>
</comment>
<dbReference type="InterPro" id="IPR007235">
    <property type="entry name" value="Glyco_trans_28_C"/>
</dbReference>
<proteinExistence type="predicted"/>
<organism evidence="2 3">
    <name type="scientific">Kocuria subflava</name>
    <dbReference type="NCBI Taxonomy" id="1736139"/>
    <lineage>
        <taxon>Bacteria</taxon>
        <taxon>Bacillati</taxon>
        <taxon>Actinomycetota</taxon>
        <taxon>Actinomycetes</taxon>
        <taxon>Micrococcales</taxon>
        <taxon>Micrococcaceae</taxon>
        <taxon>Kocuria</taxon>
    </lineage>
</organism>
<dbReference type="GO" id="GO:0016758">
    <property type="term" value="F:hexosyltransferase activity"/>
    <property type="evidence" value="ECO:0007669"/>
    <property type="project" value="InterPro"/>
</dbReference>